<organism evidence="1 2">
    <name type="scientific">Racocetra fulgida</name>
    <dbReference type="NCBI Taxonomy" id="60492"/>
    <lineage>
        <taxon>Eukaryota</taxon>
        <taxon>Fungi</taxon>
        <taxon>Fungi incertae sedis</taxon>
        <taxon>Mucoromycota</taxon>
        <taxon>Glomeromycotina</taxon>
        <taxon>Glomeromycetes</taxon>
        <taxon>Diversisporales</taxon>
        <taxon>Gigasporaceae</taxon>
        <taxon>Racocetra</taxon>
    </lineage>
</organism>
<keyword evidence="2" id="KW-1185">Reference proteome</keyword>
<proteinExistence type="predicted"/>
<comment type="caution">
    <text evidence="1">The sequence shown here is derived from an EMBL/GenBank/DDBJ whole genome shotgun (WGS) entry which is preliminary data.</text>
</comment>
<name>A0A9N9GHI2_9GLOM</name>
<dbReference type="OrthoDB" id="10363536at2759"/>
<sequence length="110" mass="13285">ILRELKHASLDKSQIHPVEVPMLINTSWDKCFSKTHKLYTEAKYSERIKMLAYSYHLRALILACPHNQEIEINSKNRAMWIRIYHLFKTVKYHNIYRTKKLKSKTHILFE</sequence>
<gene>
    <name evidence="1" type="ORF">RFULGI_LOCUS6812</name>
</gene>
<feature type="non-terminal residue" evidence="1">
    <location>
        <position position="1"/>
    </location>
</feature>
<accession>A0A9N9GHI2</accession>
<evidence type="ECO:0000313" key="1">
    <source>
        <dbReference type="EMBL" id="CAG8606551.1"/>
    </source>
</evidence>
<reference evidence="1" key="1">
    <citation type="submission" date="2021-06" db="EMBL/GenBank/DDBJ databases">
        <authorList>
            <person name="Kallberg Y."/>
            <person name="Tangrot J."/>
            <person name="Rosling A."/>
        </authorList>
    </citation>
    <scope>NUCLEOTIDE SEQUENCE</scope>
    <source>
        <strain evidence="1">IN212</strain>
    </source>
</reference>
<evidence type="ECO:0000313" key="2">
    <source>
        <dbReference type="Proteomes" id="UP000789396"/>
    </source>
</evidence>
<protein>
    <submittedName>
        <fullName evidence="1">16307_t:CDS:1</fullName>
    </submittedName>
</protein>
<dbReference type="Proteomes" id="UP000789396">
    <property type="component" value="Unassembled WGS sequence"/>
</dbReference>
<dbReference type="EMBL" id="CAJVPZ010009219">
    <property type="protein sequence ID" value="CAG8606551.1"/>
    <property type="molecule type" value="Genomic_DNA"/>
</dbReference>
<dbReference type="AlphaFoldDB" id="A0A9N9GHI2"/>